<dbReference type="EMBL" id="JANIIK010000109">
    <property type="protein sequence ID" value="KAJ3597293.1"/>
    <property type="molecule type" value="Genomic_DNA"/>
</dbReference>
<feature type="non-terminal residue" evidence="1">
    <location>
        <position position="1"/>
    </location>
</feature>
<comment type="caution">
    <text evidence="1">The sequence shown here is derived from an EMBL/GenBank/DDBJ whole genome shotgun (WGS) entry which is preliminary data.</text>
</comment>
<sequence length="75" mass="8706">TQEYNLRSHRITLHSHFNGTHSTGSEARPIKVQRLSVNYQQRVAVMVLFRNQSGVERHSLPLRHIGSWNPSEMVK</sequence>
<dbReference type="Proteomes" id="UP001148018">
    <property type="component" value="Unassembled WGS sequence"/>
</dbReference>
<feature type="non-terminal residue" evidence="1">
    <location>
        <position position="75"/>
    </location>
</feature>
<proteinExistence type="predicted"/>
<gene>
    <name evidence="1" type="ORF">NHX12_000821</name>
</gene>
<protein>
    <submittedName>
        <fullName evidence="1">Uncharacterized protein</fullName>
    </submittedName>
</protein>
<organism evidence="1 2">
    <name type="scientific">Muraenolepis orangiensis</name>
    <name type="common">Patagonian moray cod</name>
    <dbReference type="NCBI Taxonomy" id="630683"/>
    <lineage>
        <taxon>Eukaryota</taxon>
        <taxon>Metazoa</taxon>
        <taxon>Chordata</taxon>
        <taxon>Craniata</taxon>
        <taxon>Vertebrata</taxon>
        <taxon>Euteleostomi</taxon>
        <taxon>Actinopterygii</taxon>
        <taxon>Neopterygii</taxon>
        <taxon>Teleostei</taxon>
        <taxon>Neoteleostei</taxon>
        <taxon>Acanthomorphata</taxon>
        <taxon>Zeiogadaria</taxon>
        <taxon>Gadariae</taxon>
        <taxon>Gadiformes</taxon>
        <taxon>Muraenolepidoidei</taxon>
        <taxon>Muraenolepididae</taxon>
        <taxon>Muraenolepis</taxon>
    </lineage>
</organism>
<dbReference type="AlphaFoldDB" id="A0A9Q0DZR4"/>
<name>A0A9Q0DZR4_9TELE</name>
<keyword evidence="2" id="KW-1185">Reference proteome</keyword>
<reference evidence="1" key="1">
    <citation type="submission" date="2022-07" db="EMBL/GenBank/DDBJ databases">
        <title>Chromosome-level genome of Muraenolepis orangiensis.</title>
        <authorList>
            <person name="Kim J."/>
        </authorList>
    </citation>
    <scope>NUCLEOTIDE SEQUENCE</scope>
    <source>
        <strain evidence="1">KU_S4_2022</strain>
        <tissue evidence="1">Muscle</tissue>
    </source>
</reference>
<evidence type="ECO:0000313" key="2">
    <source>
        <dbReference type="Proteomes" id="UP001148018"/>
    </source>
</evidence>
<evidence type="ECO:0000313" key="1">
    <source>
        <dbReference type="EMBL" id="KAJ3597293.1"/>
    </source>
</evidence>
<accession>A0A9Q0DZR4</accession>